<gene>
    <name evidence="10" type="ORF">WMO26_08155</name>
</gene>
<name>A0ABV1E0F1_9FIRM</name>
<keyword evidence="4 8" id="KW-0812">Transmembrane</keyword>
<dbReference type="InterPro" id="IPR002379">
    <property type="entry name" value="ATPase_proteolipid_c-like_dom"/>
</dbReference>
<feature type="domain" description="V-ATPase proteolipid subunit C-like" evidence="9">
    <location>
        <begin position="98"/>
        <end position="157"/>
    </location>
</feature>
<dbReference type="Pfam" id="PF00137">
    <property type="entry name" value="ATP-synt_C"/>
    <property type="match status" value="1"/>
</dbReference>
<organism evidence="10 11">
    <name type="scientific">Solibaculum intestinale</name>
    <dbReference type="NCBI Taxonomy" id="3133165"/>
    <lineage>
        <taxon>Bacteria</taxon>
        <taxon>Bacillati</taxon>
        <taxon>Bacillota</taxon>
        <taxon>Clostridia</taxon>
        <taxon>Eubacteriales</taxon>
        <taxon>Oscillospiraceae</taxon>
        <taxon>Solibaculum</taxon>
    </lineage>
</organism>
<feature type="transmembrane region" description="Helical" evidence="8">
    <location>
        <begin position="137"/>
        <end position="160"/>
    </location>
</feature>
<dbReference type="Gene3D" id="1.20.120.610">
    <property type="entry name" value="lithium bound rotor ring of v- atpase"/>
    <property type="match status" value="1"/>
</dbReference>
<keyword evidence="5 8" id="KW-1133">Transmembrane helix</keyword>
<keyword evidence="11" id="KW-1185">Reference proteome</keyword>
<dbReference type="Proteomes" id="UP001489509">
    <property type="component" value="Unassembled WGS sequence"/>
</dbReference>
<evidence type="ECO:0000256" key="6">
    <source>
        <dbReference type="ARBA" id="ARBA00023065"/>
    </source>
</evidence>
<accession>A0ABV1E0F1</accession>
<evidence type="ECO:0000256" key="4">
    <source>
        <dbReference type="ARBA" id="ARBA00022692"/>
    </source>
</evidence>
<comment type="subcellular location">
    <subcellularLocation>
        <location evidence="1">Membrane</location>
        <topology evidence="1">Multi-pass membrane protein</topology>
    </subcellularLocation>
</comment>
<evidence type="ECO:0000313" key="11">
    <source>
        <dbReference type="Proteomes" id="UP001489509"/>
    </source>
</evidence>
<dbReference type="InterPro" id="IPR035921">
    <property type="entry name" value="F/V-ATP_Csub_sf"/>
</dbReference>
<comment type="caution">
    <text evidence="10">The sequence shown here is derived from an EMBL/GenBank/DDBJ whole genome shotgun (WGS) entry which is preliminary data.</text>
</comment>
<dbReference type="PRINTS" id="PR00122">
    <property type="entry name" value="VACATPASE"/>
</dbReference>
<keyword evidence="6 8" id="KW-0406">Ion transport</keyword>
<evidence type="ECO:0000256" key="2">
    <source>
        <dbReference type="ARBA" id="ARBA00007296"/>
    </source>
</evidence>
<protein>
    <submittedName>
        <fullName evidence="10">ATP synthase subunit C</fullName>
    </submittedName>
</protein>
<reference evidence="10 11" key="1">
    <citation type="submission" date="2024-03" db="EMBL/GenBank/DDBJ databases">
        <title>Human intestinal bacterial collection.</title>
        <authorList>
            <person name="Pauvert C."/>
            <person name="Hitch T.C.A."/>
            <person name="Clavel T."/>
        </authorList>
    </citation>
    <scope>NUCLEOTIDE SEQUENCE [LARGE SCALE GENOMIC DNA]</scope>
    <source>
        <strain evidence="10 11">CLA-JM-H44</strain>
    </source>
</reference>
<sequence>MYALFAVLILAAMCIPLVLSIRSLKRGNSPRKALRVNLTAFAAVMLLAVAMPFAVSAATPDDNAQPVATAAPATAPAPATSDADAAAAAANADGMKYLAAALAVGLACIGGGIAVASASPAAIGATSENPKAFSKSLIFVALGESIALYGLVISILILFVS</sequence>
<evidence type="ECO:0000256" key="8">
    <source>
        <dbReference type="RuleBase" id="RU363060"/>
    </source>
</evidence>
<evidence type="ECO:0000256" key="3">
    <source>
        <dbReference type="ARBA" id="ARBA00022448"/>
    </source>
</evidence>
<keyword evidence="7 8" id="KW-0472">Membrane</keyword>
<feature type="transmembrane region" description="Helical" evidence="8">
    <location>
        <begin position="97"/>
        <end position="117"/>
    </location>
</feature>
<evidence type="ECO:0000256" key="5">
    <source>
        <dbReference type="ARBA" id="ARBA00022989"/>
    </source>
</evidence>
<dbReference type="RefSeq" id="WP_349219498.1">
    <property type="nucleotide sequence ID" value="NZ_JBBMFD010000012.1"/>
</dbReference>
<evidence type="ECO:0000256" key="7">
    <source>
        <dbReference type="ARBA" id="ARBA00023136"/>
    </source>
</evidence>
<dbReference type="CDD" id="cd18120">
    <property type="entry name" value="ATP-synt_Vo_Ao_c"/>
    <property type="match status" value="1"/>
</dbReference>
<evidence type="ECO:0000259" key="9">
    <source>
        <dbReference type="Pfam" id="PF00137"/>
    </source>
</evidence>
<proteinExistence type="inferred from homology"/>
<dbReference type="SUPFAM" id="SSF81333">
    <property type="entry name" value="F1F0 ATP synthase subunit C"/>
    <property type="match status" value="1"/>
</dbReference>
<feature type="transmembrane region" description="Helical" evidence="8">
    <location>
        <begin position="36"/>
        <end position="55"/>
    </location>
</feature>
<dbReference type="EMBL" id="JBBMFD010000012">
    <property type="protein sequence ID" value="MEQ2440793.1"/>
    <property type="molecule type" value="Genomic_DNA"/>
</dbReference>
<evidence type="ECO:0000256" key="1">
    <source>
        <dbReference type="ARBA" id="ARBA00004141"/>
    </source>
</evidence>
<dbReference type="InterPro" id="IPR000245">
    <property type="entry name" value="ATPase_proteolipid_csu"/>
</dbReference>
<comment type="similarity">
    <text evidence="2 8">Belongs to the V-ATPase proteolipid subunit family.</text>
</comment>
<keyword evidence="3 8" id="KW-0813">Transport</keyword>
<evidence type="ECO:0000313" key="10">
    <source>
        <dbReference type="EMBL" id="MEQ2440793.1"/>
    </source>
</evidence>